<keyword evidence="11" id="KW-0472">Membrane</keyword>
<evidence type="ECO:0000259" key="12">
    <source>
        <dbReference type="PROSITE" id="PS50109"/>
    </source>
</evidence>
<dbReference type="Gene3D" id="3.30.565.10">
    <property type="entry name" value="Histidine kinase-like ATPase, C-terminal domain"/>
    <property type="match status" value="1"/>
</dbReference>
<keyword evidence="6" id="KW-0808">Transferase</keyword>
<reference evidence="14 15" key="1">
    <citation type="submission" date="2019-05" db="EMBL/GenBank/DDBJ databases">
        <authorList>
            <person name="Zhou X."/>
        </authorList>
    </citation>
    <scope>NUCLEOTIDE SEQUENCE [LARGE SCALE GENOMIC DNA]</scope>
    <source>
        <strain evidence="14 15">DSM 432</strain>
    </source>
</reference>
<dbReference type="Proteomes" id="UP000305131">
    <property type="component" value="Unassembled WGS sequence"/>
</dbReference>
<dbReference type="PROSITE" id="PS50885">
    <property type="entry name" value="HAMP"/>
    <property type="match status" value="1"/>
</dbReference>
<name>A0A6C1KDJ3_XANAU</name>
<feature type="domain" description="HAMP" evidence="13">
    <location>
        <begin position="216"/>
        <end position="268"/>
    </location>
</feature>
<dbReference type="SMART" id="SM00304">
    <property type="entry name" value="HAMP"/>
    <property type="match status" value="1"/>
</dbReference>
<sequence>MSAPSEPAPGTKRELRPKDRGTDRGTDRSWPRFGIAARIAVIVVGALVAVQVLMLVAYITERRSAAPLGPFVPMLQRVAALAQLLGEVSPSQRDLALRATTVSGFAPVYGVERPQVETPAYLGFAAARIRQLMGGPPDRFVALALIGGEAAGLGRVERLRDLRGARLRVVVALDGGGYLDVLAGGDLTVRLLGLPVGLIAGILGFLVALVALFAVRRETRPLSDLAAVVERFGARLEPLEVPERGAPDVRLVIRAVNAMQARIAELVRMRTLVLGAISHDLRTYLTRLRLRLELLPPGPQVEKAQADLAGMQALVDDALAFARATFAPASGERVDLSALARDEYEAHLAEGGAVSLSDADGPLLVDGTRGALARVLANLVGNALAYGQCADITLLDLGDQVELRVDDRGPGIPPAERASVFEPFYRVEPSRSRESGGAGLGLTIVRQIVEGHGGEVVIADRPGGGARLRVLLPKTGVGAQSASAASTPAATAKRD</sequence>
<dbReference type="InterPro" id="IPR005467">
    <property type="entry name" value="His_kinase_dom"/>
</dbReference>
<dbReference type="SMART" id="SM00387">
    <property type="entry name" value="HATPase_c"/>
    <property type="match status" value="1"/>
</dbReference>
<dbReference type="EC" id="2.7.13.3" evidence="3"/>
<dbReference type="InterPro" id="IPR036097">
    <property type="entry name" value="HisK_dim/P_sf"/>
</dbReference>
<dbReference type="SUPFAM" id="SSF47384">
    <property type="entry name" value="Homodimeric domain of signal transducing histidine kinase"/>
    <property type="match status" value="1"/>
</dbReference>
<dbReference type="GeneID" id="95774838"/>
<keyword evidence="11" id="KW-1133">Transmembrane helix</keyword>
<dbReference type="EMBL" id="VAUP01000031">
    <property type="protein sequence ID" value="TLX42222.1"/>
    <property type="molecule type" value="Genomic_DNA"/>
</dbReference>
<evidence type="ECO:0000313" key="14">
    <source>
        <dbReference type="EMBL" id="TLX42222.1"/>
    </source>
</evidence>
<protein>
    <recommendedName>
        <fullName evidence="3">histidine kinase</fullName>
        <ecNumber evidence="3">2.7.13.3</ecNumber>
    </recommendedName>
</protein>
<feature type="compositionally biased region" description="Basic and acidic residues" evidence="10">
    <location>
        <begin position="11"/>
        <end position="27"/>
    </location>
</feature>
<dbReference type="GO" id="GO:0005524">
    <property type="term" value="F:ATP binding"/>
    <property type="evidence" value="ECO:0007669"/>
    <property type="project" value="UniProtKB-KW"/>
</dbReference>
<dbReference type="OrthoDB" id="9804645at2"/>
<dbReference type="PRINTS" id="PR00344">
    <property type="entry name" value="BCTRLSENSOR"/>
</dbReference>
<dbReference type="SUPFAM" id="SSF55874">
    <property type="entry name" value="ATPase domain of HSP90 chaperone/DNA topoisomerase II/histidine kinase"/>
    <property type="match status" value="1"/>
</dbReference>
<evidence type="ECO:0000256" key="7">
    <source>
        <dbReference type="ARBA" id="ARBA00022741"/>
    </source>
</evidence>
<evidence type="ECO:0000256" key="4">
    <source>
        <dbReference type="ARBA" id="ARBA00022475"/>
    </source>
</evidence>
<comment type="catalytic activity">
    <reaction evidence="1">
        <text>ATP + protein L-histidine = ADP + protein N-phospho-L-histidine.</text>
        <dbReference type="EC" id="2.7.13.3"/>
    </reaction>
</comment>
<dbReference type="Gene3D" id="1.10.287.130">
    <property type="match status" value="1"/>
</dbReference>
<dbReference type="GO" id="GO:0005886">
    <property type="term" value="C:plasma membrane"/>
    <property type="evidence" value="ECO:0007669"/>
    <property type="project" value="UniProtKB-SubCell"/>
</dbReference>
<keyword evidence="11" id="KW-0812">Transmembrane</keyword>
<dbReference type="PANTHER" id="PTHR44936:SF10">
    <property type="entry name" value="SENSOR PROTEIN RSTB"/>
    <property type="match status" value="1"/>
</dbReference>
<evidence type="ECO:0000256" key="10">
    <source>
        <dbReference type="SAM" id="MobiDB-lite"/>
    </source>
</evidence>
<evidence type="ECO:0000256" key="5">
    <source>
        <dbReference type="ARBA" id="ARBA00022553"/>
    </source>
</evidence>
<dbReference type="CDD" id="cd00075">
    <property type="entry name" value="HATPase"/>
    <property type="match status" value="1"/>
</dbReference>
<dbReference type="RefSeq" id="WP_138400361.1">
    <property type="nucleotide sequence ID" value="NZ_JBAFVI010000003.1"/>
</dbReference>
<evidence type="ECO:0000256" key="6">
    <source>
        <dbReference type="ARBA" id="ARBA00022679"/>
    </source>
</evidence>
<dbReference type="GO" id="GO:0000155">
    <property type="term" value="F:phosphorelay sensor kinase activity"/>
    <property type="evidence" value="ECO:0007669"/>
    <property type="project" value="InterPro"/>
</dbReference>
<evidence type="ECO:0000256" key="8">
    <source>
        <dbReference type="ARBA" id="ARBA00022777"/>
    </source>
</evidence>
<evidence type="ECO:0000256" key="3">
    <source>
        <dbReference type="ARBA" id="ARBA00012438"/>
    </source>
</evidence>
<evidence type="ECO:0000256" key="9">
    <source>
        <dbReference type="ARBA" id="ARBA00022840"/>
    </source>
</evidence>
<evidence type="ECO:0000313" key="15">
    <source>
        <dbReference type="Proteomes" id="UP000305131"/>
    </source>
</evidence>
<comment type="caution">
    <text evidence="14">The sequence shown here is derived from an EMBL/GenBank/DDBJ whole genome shotgun (WGS) entry which is preliminary data.</text>
</comment>
<dbReference type="InterPro" id="IPR004358">
    <property type="entry name" value="Sig_transdc_His_kin-like_C"/>
</dbReference>
<evidence type="ECO:0000259" key="13">
    <source>
        <dbReference type="PROSITE" id="PS50885"/>
    </source>
</evidence>
<keyword evidence="4" id="KW-1003">Cell membrane</keyword>
<dbReference type="PANTHER" id="PTHR44936">
    <property type="entry name" value="SENSOR PROTEIN CREC"/>
    <property type="match status" value="1"/>
</dbReference>
<keyword evidence="9" id="KW-0067">ATP-binding</keyword>
<dbReference type="InterPro" id="IPR003660">
    <property type="entry name" value="HAMP_dom"/>
</dbReference>
<gene>
    <name evidence="14" type="ORF">FBQ73_15400</name>
</gene>
<proteinExistence type="predicted"/>
<evidence type="ECO:0000256" key="1">
    <source>
        <dbReference type="ARBA" id="ARBA00000085"/>
    </source>
</evidence>
<keyword evidence="7" id="KW-0547">Nucleotide-binding</keyword>
<feature type="domain" description="Histidine kinase" evidence="12">
    <location>
        <begin position="276"/>
        <end position="476"/>
    </location>
</feature>
<dbReference type="InterPro" id="IPR050980">
    <property type="entry name" value="2C_sensor_his_kinase"/>
</dbReference>
<keyword evidence="5" id="KW-0597">Phosphoprotein</keyword>
<comment type="subcellular location">
    <subcellularLocation>
        <location evidence="2">Cell membrane</location>
        <topology evidence="2">Multi-pass membrane protein</topology>
    </subcellularLocation>
</comment>
<dbReference type="SMART" id="SM00388">
    <property type="entry name" value="HisKA"/>
    <property type="match status" value="1"/>
</dbReference>
<organism evidence="14 15">
    <name type="scientific">Xanthobacter autotrophicus</name>
    <dbReference type="NCBI Taxonomy" id="280"/>
    <lineage>
        <taxon>Bacteria</taxon>
        <taxon>Pseudomonadati</taxon>
        <taxon>Pseudomonadota</taxon>
        <taxon>Alphaproteobacteria</taxon>
        <taxon>Hyphomicrobiales</taxon>
        <taxon>Xanthobacteraceae</taxon>
        <taxon>Xanthobacter</taxon>
    </lineage>
</organism>
<evidence type="ECO:0000256" key="11">
    <source>
        <dbReference type="SAM" id="Phobius"/>
    </source>
</evidence>
<dbReference type="InterPro" id="IPR036890">
    <property type="entry name" value="HATPase_C_sf"/>
</dbReference>
<dbReference type="Pfam" id="PF02518">
    <property type="entry name" value="HATPase_c"/>
    <property type="match status" value="1"/>
</dbReference>
<dbReference type="PROSITE" id="PS50109">
    <property type="entry name" value="HIS_KIN"/>
    <property type="match status" value="1"/>
</dbReference>
<dbReference type="AlphaFoldDB" id="A0A6C1KDJ3"/>
<feature type="region of interest" description="Disordered" evidence="10">
    <location>
        <begin position="1"/>
        <end position="27"/>
    </location>
</feature>
<accession>A0A6C1KDJ3</accession>
<dbReference type="InterPro" id="IPR003594">
    <property type="entry name" value="HATPase_dom"/>
</dbReference>
<keyword evidence="8" id="KW-0418">Kinase</keyword>
<feature type="transmembrane region" description="Helical" evidence="11">
    <location>
        <begin position="35"/>
        <end position="59"/>
    </location>
</feature>
<feature type="transmembrane region" description="Helical" evidence="11">
    <location>
        <begin position="191"/>
        <end position="215"/>
    </location>
</feature>
<evidence type="ECO:0000256" key="2">
    <source>
        <dbReference type="ARBA" id="ARBA00004651"/>
    </source>
</evidence>
<dbReference type="InterPro" id="IPR003661">
    <property type="entry name" value="HisK_dim/P_dom"/>
</dbReference>